<dbReference type="GO" id="GO:0005737">
    <property type="term" value="C:cytoplasm"/>
    <property type="evidence" value="ECO:0007669"/>
    <property type="project" value="TreeGrafter"/>
</dbReference>
<organism evidence="1 2">
    <name type="scientific">Umezawaea endophytica</name>
    <dbReference type="NCBI Taxonomy" id="1654476"/>
    <lineage>
        <taxon>Bacteria</taxon>
        <taxon>Bacillati</taxon>
        <taxon>Actinomycetota</taxon>
        <taxon>Actinomycetes</taxon>
        <taxon>Pseudonocardiales</taxon>
        <taxon>Pseudonocardiaceae</taxon>
        <taxon>Umezawaea</taxon>
    </lineage>
</organism>
<accession>A0A9X3A2R1</accession>
<dbReference type="Gene3D" id="3.30.1780.10">
    <property type="entry name" value="ornithine cyclodeaminase, domain 1"/>
    <property type="match status" value="1"/>
</dbReference>
<evidence type="ECO:0000313" key="1">
    <source>
        <dbReference type="EMBL" id="MCS7479368.1"/>
    </source>
</evidence>
<dbReference type="EMBL" id="JANYMP010000010">
    <property type="protein sequence ID" value="MCS7479368.1"/>
    <property type="molecule type" value="Genomic_DNA"/>
</dbReference>
<dbReference type="PANTHER" id="PTHR13812">
    <property type="entry name" value="KETIMINE REDUCTASE MU-CRYSTALLIN"/>
    <property type="match status" value="1"/>
</dbReference>
<dbReference type="AlphaFoldDB" id="A0A9X3A2R1"/>
<reference evidence="1" key="1">
    <citation type="submission" date="2022-08" db="EMBL/GenBank/DDBJ databases">
        <authorList>
            <person name="Tistechok S."/>
            <person name="Samborskyy M."/>
            <person name="Roman I."/>
        </authorList>
    </citation>
    <scope>NUCLEOTIDE SEQUENCE</scope>
    <source>
        <strain evidence="1">DSM 103496</strain>
    </source>
</reference>
<dbReference type="Proteomes" id="UP001141259">
    <property type="component" value="Unassembled WGS sequence"/>
</dbReference>
<evidence type="ECO:0000313" key="2">
    <source>
        <dbReference type="Proteomes" id="UP001141259"/>
    </source>
</evidence>
<gene>
    <name evidence="1" type="ORF">NZH93_21095</name>
</gene>
<dbReference type="PANTHER" id="PTHR13812:SF19">
    <property type="entry name" value="KETIMINE REDUCTASE MU-CRYSTALLIN"/>
    <property type="match status" value="1"/>
</dbReference>
<protein>
    <submittedName>
        <fullName evidence="1">Ornithine cyclodeaminase family protein</fullName>
    </submittedName>
</protein>
<dbReference type="PIRSF" id="PIRSF001439">
    <property type="entry name" value="CryM"/>
    <property type="match status" value="1"/>
</dbReference>
<keyword evidence="2" id="KW-1185">Reference proteome</keyword>
<dbReference type="Gene3D" id="3.40.50.720">
    <property type="entry name" value="NAD(P)-binding Rossmann-like Domain"/>
    <property type="match status" value="1"/>
</dbReference>
<dbReference type="InterPro" id="IPR036291">
    <property type="entry name" value="NAD(P)-bd_dom_sf"/>
</dbReference>
<sequence>MTPPLPQLGERDLLDLVPVHAAISALRDALLGDAWDAAGPPRSAVPLTHGELLVMPGEGGGVVGVKVVGVAPGNPALGLPRVTGTYLLHDAMTLRPVALLDGAALTLLRTSALSALAVDVLAPASTPRLLVHGTGPQAAAHVRAISAVRRIERVEVAGRTPEAAAAFCANHTFDVPVSPAGPDAVDHADLVVCCTSSSTPLFDGARLAPHAVVVAMGSHTLDARELDDTTVRRSSVVVEHVDTALREAGDVAAAVRAGTLSRSDLRTLADVVRGEPVTDVGPRLFRSVGMAWEDLAVAAEALRASTAAR</sequence>
<dbReference type="InterPro" id="IPR023401">
    <property type="entry name" value="ODC_N"/>
</dbReference>
<dbReference type="InterPro" id="IPR003462">
    <property type="entry name" value="ODC_Mu_crystall"/>
</dbReference>
<name>A0A9X3A2R1_9PSEU</name>
<dbReference type="RefSeq" id="WP_259624874.1">
    <property type="nucleotide sequence ID" value="NZ_JANYMP010000010.1"/>
</dbReference>
<dbReference type="SUPFAM" id="SSF51735">
    <property type="entry name" value="NAD(P)-binding Rossmann-fold domains"/>
    <property type="match status" value="1"/>
</dbReference>
<comment type="caution">
    <text evidence="1">The sequence shown here is derived from an EMBL/GenBank/DDBJ whole genome shotgun (WGS) entry which is preliminary data.</text>
</comment>
<proteinExistence type="predicted"/>
<dbReference type="Pfam" id="PF02423">
    <property type="entry name" value="OCD_Mu_crystall"/>
    <property type="match status" value="1"/>
</dbReference>